<dbReference type="InterPro" id="IPR054277">
    <property type="entry name" value="DUF7008"/>
</dbReference>
<dbReference type="GO" id="GO:0006304">
    <property type="term" value="P:DNA modification"/>
    <property type="evidence" value="ECO:0007669"/>
    <property type="project" value="InterPro"/>
</dbReference>
<evidence type="ECO:0000256" key="2">
    <source>
        <dbReference type="ARBA" id="ARBA00022603"/>
    </source>
</evidence>
<dbReference type="InterPro" id="IPR050953">
    <property type="entry name" value="N4_N6_ade-DNA_methylase"/>
</dbReference>
<evidence type="ECO:0000256" key="3">
    <source>
        <dbReference type="ARBA" id="ARBA00022679"/>
    </source>
</evidence>
<dbReference type="RefSeq" id="WP_152196005.1">
    <property type="nucleotide sequence ID" value="NZ_VUKD01000004.1"/>
</dbReference>
<feature type="domain" description="DUF7008" evidence="7">
    <location>
        <begin position="836"/>
        <end position="1196"/>
    </location>
</feature>
<evidence type="ECO:0000256" key="1">
    <source>
        <dbReference type="ARBA" id="ARBA00011900"/>
    </source>
</evidence>
<organism evidence="8 9">
    <name type="scientific">Georgenia subflava</name>
    <dbReference type="NCBI Taxonomy" id="1622177"/>
    <lineage>
        <taxon>Bacteria</taxon>
        <taxon>Bacillati</taxon>
        <taxon>Actinomycetota</taxon>
        <taxon>Actinomycetes</taxon>
        <taxon>Micrococcales</taxon>
        <taxon>Bogoriellaceae</taxon>
        <taxon>Georgenia</taxon>
    </lineage>
</organism>
<dbReference type="PANTHER" id="PTHR33841:SF1">
    <property type="entry name" value="DNA METHYLTRANSFERASE A"/>
    <property type="match status" value="1"/>
</dbReference>
<evidence type="ECO:0000256" key="5">
    <source>
        <dbReference type="ARBA" id="ARBA00047942"/>
    </source>
</evidence>
<comment type="caution">
    <text evidence="8">The sequence shown here is derived from an EMBL/GenBank/DDBJ whole genome shotgun (WGS) entry which is preliminary data.</text>
</comment>
<evidence type="ECO:0000313" key="8">
    <source>
        <dbReference type="EMBL" id="MPV35654.1"/>
    </source>
</evidence>
<dbReference type="Proteomes" id="UP000437709">
    <property type="component" value="Unassembled WGS sequence"/>
</dbReference>
<gene>
    <name evidence="8" type="primary">pglX</name>
    <name evidence="8" type="ORF">GB881_01075</name>
</gene>
<sequence length="1200" mass="133542">MIDSARLLTDLRRQLTLLTRDLKAQAEDPSLHWSQDLRRQHREATERERTALTWPEWRDGEVDQAAVAWIVATAFIRFCEDNALLDGARDAGGNVVALPWIGGPTAGPRGDRLARAAENETVFYRHHPAANPRDWLYEAFGLLASLPAGRLLVDREHNPVWRAPISSEAAQALLDFWRRRDDDGALVHDFTDEGLGTRFLGDLYQDLSEFAKKKYALLQTPEFVEEFVLDRTLEPAVAEFGLTDLKLIDPTCGSGHFLLGAFARLVGKWREEAPGADDRDFVQRALDSIHGVDVNPFAVAIARFRLTVAALHAAGDTSLVGAPDYDYHLAIGDSLLAAQGRQDALALDGDEEPFSYAAEDVGEYRDILDEGRYHVVVGNPPYITVKDKALNDAYRAAYSTCHRQYALSVPFMELFFRLARRYSAVGGAGYVGQITSNSFMKREFGTKVVEDLLSGHDVSNPVDLQEVIDTSGAYIPGHGTPTVILVGRRQLPSVPNVRAVLGVRGEPGQPADPANGKVWREIVDHLDQPEGFDGRFVTVAELSRDVLSRHPWSLVGGTAGALQKGLEGGAPRRLSAVLDRPVGGAIRAGADEIYMRPRRLSGERSVADLSREFVVGDGIRDYQNRSTERILFPYTEDLRPTERLDGVLWPWRTVLARRATFQGNMADAGLRWSEYMQFTPWSVLAPRSITFAFVATHNHFVLDRGGKVFKQSAPVIKLRAGASEDEHLDLLGVLNSSTACFWLKQVSYEKGAGSHGLGIADELWEWRYEFAGTKLQEFPLPATFPRERARALDTLAQELAAASPGNLVAHVLENEGDVEGRVRAAREDWELLRRRMIFDQEELDWEVYRLYGLIDEDVTYHGGALDEIDLGERAFEVALARAVASGAEETAWFERHGSTPVTELRSVWPADYRAVVERRLALTESNSKVRLLERPENKRRWATDRWDAQLRDALRAAVLDRLEEPALWRDAAGPVVRSVAQIADLVRDDASVRAALRLLTGAEDADAVTTLTALLKDEAVPFLAAHRYTTSGLEKHAEWRKVWDLQRREDAGERVTIPVPPKYRTPDFRTTAIWRARGKLDVPKERLTSYPGVRVGDDATPVLGWAGWDHADQAVAIARLIGTLASDDPNRTALVAGLVELEPWLHQWHSDPDPRLGTSAAASISAMIDDELAHLGATRDDVAAWRPDPPARGRRRTVRA</sequence>
<dbReference type="EMBL" id="WHPC01000002">
    <property type="protein sequence ID" value="MPV35654.1"/>
    <property type="molecule type" value="Genomic_DNA"/>
</dbReference>
<dbReference type="PANTHER" id="PTHR33841">
    <property type="entry name" value="DNA METHYLTRANSFERASE YEEA-RELATED"/>
    <property type="match status" value="1"/>
</dbReference>
<dbReference type="GO" id="GO:0009007">
    <property type="term" value="F:site-specific DNA-methyltransferase (adenine-specific) activity"/>
    <property type="evidence" value="ECO:0007669"/>
    <property type="project" value="UniProtKB-EC"/>
</dbReference>
<keyword evidence="2 8" id="KW-0489">Methyltransferase</keyword>
<dbReference type="Gene3D" id="3.40.50.150">
    <property type="entry name" value="Vaccinia Virus protein VP39"/>
    <property type="match status" value="1"/>
</dbReference>
<dbReference type="SUPFAM" id="SSF53335">
    <property type="entry name" value="S-adenosyl-L-methionine-dependent methyltransferases"/>
    <property type="match status" value="1"/>
</dbReference>
<reference evidence="8 9" key="1">
    <citation type="submission" date="2019-10" db="EMBL/GenBank/DDBJ databases">
        <title>Georgenia wutianyii sp. nov. and Georgenia yuyongxinii sp. nov. isolated from plateau pika (Ochotona curzoniae) in the Qinghai-Tibet plateau of China.</title>
        <authorList>
            <person name="Tian Z."/>
        </authorList>
    </citation>
    <scope>NUCLEOTIDE SEQUENCE [LARGE SCALE GENOMIC DNA]</scope>
    <source>
        <strain evidence="8 9">JCM 19765</strain>
    </source>
</reference>
<dbReference type="Pfam" id="PF22654">
    <property type="entry name" value="DUF7008"/>
    <property type="match status" value="1"/>
</dbReference>
<keyword evidence="9" id="KW-1185">Reference proteome</keyword>
<dbReference type="InterPro" id="IPR011639">
    <property type="entry name" value="MethylTrfase_TaqI-like_dom"/>
</dbReference>
<feature type="domain" description="Type II methyltransferase M.TaqI-like" evidence="6">
    <location>
        <begin position="288"/>
        <end position="464"/>
    </location>
</feature>
<evidence type="ECO:0000259" key="7">
    <source>
        <dbReference type="Pfam" id="PF22654"/>
    </source>
</evidence>
<comment type="catalytic activity">
    <reaction evidence="5">
        <text>a 2'-deoxyadenosine in DNA + S-adenosyl-L-methionine = an N(6)-methyl-2'-deoxyadenosine in DNA + S-adenosyl-L-homocysteine + H(+)</text>
        <dbReference type="Rhea" id="RHEA:15197"/>
        <dbReference type="Rhea" id="RHEA-COMP:12418"/>
        <dbReference type="Rhea" id="RHEA-COMP:12419"/>
        <dbReference type="ChEBI" id="CHEBI:15378"/>
        <dbReference type="ChEBI" id="CHEBI:57856"/>
        <dbReference type="ChEBI" id="CHEBI:59789"/>
        <dbReference type="ChEBI" id="CHEBI:90615"/>
        <dbReference type="ChEBI" id="CHEBI:90616"/>
        <dbReference type="EC" id="2.1.1.72"/>
    </reaction>
</comment>
<dbReference type="EC" id="2.1.1.72" evidence="1"/>
<evidence type="ECO:0000313" key="9">
    <source>
        <dbReference type="Proteomes" id="UP000437709"/>
    </source>
</evidence>
<accession>A0A6N7EK52</accession>
<evidence type="ECO:0000256" key="4">
    <source>
        <dbReference type="ARBA" id="ARBA00022691"/>
    </source>
</evidence>
<keyword evidence="4" id="KW-0949">S-adenosyl-L-methionine</keyword>
<dbReference type="AlphaFoldDB" id="A0A6N7EK52"/>
<keyword evidence="3 8" id="KW-0808">Transferase</keyword>
<name>A0A6N7EK52_9MICO</name>
<dbReference type="GO" id="GO:0032259">
    <property type="term" value="P:methylation"/>
    <property type="evidence" value="ECO:0007669"/>
    <property type="project" value="UniProtKB-KW"/>
</dbReference>
<protein>
    <recommendedName>
        <fullName evidence="1">site-specific DNA-methyltransferase (adenine-specific)</fullName>
        <ecNumber evidence="1">2.1.1.72</ecNumber>
    </recommendedName>
</protein>
<dbReference type="NCBIfam" id="NF033451">
    <property type="entry name" value="BREX_2_MTaseX"/>
    <property type="match status" value="1"/>
</dbReference>
<dbReference type="InterPro" id="IPR029063">
    <property type="entry name" value="SAM-dependent_MTases_sf"/>
</dbReference>
<dbReference type="OrthoDB" id="4280289at2"/>
<dbReference type="PROSITE" id="PS00092">
    <property type="entry name" value="N6_MTASE"/>
    <property type="match status" value="1"/>
</dbReference>
<dbReference type="GO" id="GO:0003676">
    <property type="term" value="F:nucleic acid binding"/>
    <property type="evidence" value="ECO:0007669"/>
    <property type="project" value="InterPro"/>
</dbReference>
<dbReference type="PRINTS" id="PR00507">
    <property type="entry name" value="N12N6MTFRASE"/>
</dbReference>
<evidence type="ECO:0000259" key="6">
    <source>
        <dbReference type="Pfam" id="PF07669"/>
    </source>
</evidence>
<dbReference type="InterPro" id="IPR002052">
    <property type="entry name" value="DNA_methylase_N6_adenine_CS"/>
</dbReference>
<proteinExistence type="predicted"/>
<dbReference type="Pfam" id="PF07669">
    <property type="entry name" value="Eco57I"/>
    <property type="match status" value="1"/>
</dbReference>